<dbReference type="Proteomes" id="UP000058857">
    <property type="component" value="Chromosome 1"/>
</dbReference>
<evidence type="ECO:0000313" key="1">
    <source>
        <dbReference type="EMBL" id="ALO25430.1"/>
    </source>
</evidence>
<sequence length="513" mass="62007">MPHRMQSPTNKTTCSNRNTVFRRTTTKKNRDLSQEKFPKKNGFISKFWKKFRIFCIVILITYSGNIFSEYPSKPVGEFKSEYDQFWFLYQKEIRAGESEVIFRPFYSSYKEEKSAYRFQTVLYPIYYSEETKYWKVWTFLFLFSGTSMLHEDVGEDSDVLTPLLFWGWGDTVREKYFGFFPFAGKLRNKIGYSELSFVLFPLYTNWKYKDYEATSILWPLFLYASSETREEFRIFPLYSKKIHRGKYERFSFLWPIFQWGTTFQDKREPVHYKLFFPLFGFKDSEAGNMKSRGFLIIPLLGSFIGYGYDKRTGEKDFNALFFLFQYGTNQDEDYGKLILFPFFGHYRFASKQTTFITPFYFHLQTDTYHIQSDDTFLIPFYFNSKRKYVQWDRDESYLKLWPVFKYQKDREGNMIWNVLSLFPIKSEVVDRIWDPLWSILEYQKLSNGEKRVSVLMRAYTQRWTSTEFHASIPFVLELSLTPEKTSWKFLYGLIGYERIESNRNLQLLWFIKI</sequence>
<dbReference type="EMBL" id="CP012029">
    <property type="protein sequence ID" value="ALO25430.1"/>
    <property type="molecule type" value="Genomic_DNA"/>
</dbReference>
<gene>
    <name evidence="1" type="ORF">LBBP_01123</name>
</gene>
<dbReference type="AlphaFoldDB" id="A0A0S2IP41"/>
<organism evidence="1">
    <name type="scientific">Leptospira borgpetersenii serovar Ballum</name>
    <dbReference type="NCBI Taxonomy" id="280505"/>
    <lineage>
        <taxon>Bacteria</taxon>
        <taxon>Pseudomonadati</taxon>
        <taxon>Spirochaetota</taxon>
        <taxon>Spirochaetia</taxon>
        <taxon>Leptospirales</taxon>
        <taxon>Leptospiraceae</taxon>
        <taxon>Leptospira</taxon>
    </lineage>
</organism>
<protein>
    <submittedName>
        <fullName evidence="1">Uncharacterized protein</fullName>
    </submittedName>
</protein>
<accession>A0A0S2IP41</accession>
<reference evidence="1 2" key="1">
    <citation type="journal article" date="2015" name="PLoS Negl. Trop. Dis.">
        <title>Distribution of Plasmids in Distinct Leptospira Pathogenic Species.</title>
        <authorList>
            <person name="Wang Y."/>
            <person name="Zhuang X."/>
            <person name="Zhong Y."/>
            <person name="Zhang C."/>
            <person name="Zhang Y."/>
            <person name="Zeng L."/>
            <person name="Zhu Y."/>
            <person name="He P."/>
            <person name="Dong K."/>
            <person name="Pal U."/>
            <person name="Guo X."/>
            <person name="Qin J."/>
        </authorList>
    </citation>
    <scope>NUCLEOTIDE SEQUENCE [LARGE SCALE GENOMIC DNA]</scope>
    <source>
        <strain evidence="1 2">56604</strain>
    </source>
</reference>
<dbReference type="PATRIC" id="fig|280505.15.peg.1098"/>
<name>A0A0S2IP41_LEPBO</name>
<evidence type="ECO:0000313" key="2">
    <source>
        <dbReference type="Proteomes" id="UP000058857"/>
    </source>
</evidence>
<proteinExistence type="predicted"/>